<evidence type="ECO:0000259" key="10">
    <source>
        <dbReference type="Pfam" id="PF13407"/>
    </source>
</evidence>
<dbReference type="AlphaFoldDB" id="A0A2I6SDF4"/>
<accession>A0A2I6SDF4</accession>
<evidence type="ECO:0000313" key="12">
    <source>
        <dbReference type="Proteomes" id="UP000094652"/>
    </source>
</evidence>
<evidence type="ECO:0000256" key="9">
    <source>
        <dbReference type="ARBA" id="ARBA00034344"/>
    </source>
</evidence>
<dbReference type="InterPro" id="IPR044085">
    <property type="entry name" value="MglB-like_PBP1"/>
</dbReference>
<evidence type="ECO:0000313" key="11">
    <source>
        <dbReference type="EMBL" id="AUO15609.1"/>
    </source>
</evidence>
<comment type="subunit">
    <text evidence="8">The ABC transporter complex is composed of one ATP-binding protein (MglA), two transmembrane proteins (MglC) and a solute-binding protein (MglB).</text>
</comment>
<dbReference type="GO" id="GO:0046872">
    <property type="term" value="F:metal ion binding"/>
    <property type="evidence" value="ECO:0007669"/>
    <property type="project" value="UniProtKB-KW"/>
</dbReference>
<keyword evidence="2" id="KW-0813">Transport</keyword>
<organism evidence="11 12">
    <name type="scientific">Clostridium taeniosporum</name>
    <dbReference type="NCBI Taxonomy" id="394958"/>
    <lineage>
        <taxon>Bacteria</taxon>
        <taxon>Bacillati</taxon>
        <taxon>Bacillota</taxon>
        <taxon>Clostridia</taxon>
        <taxon>Eubacteriales</taxon>
        <taxon>Clostridiaceae</taxon>
        <taxon>Clostridium</taxon>
    </lineage>
</organism>
<dbReference type="PANTHER" id="PTHR30036:SF2">
    <property type="entry name" value="D-GALACTOSE_METHYL-GALACTOSIDE BINDING PERIPLASMIC PROTEIN MGLB"/>
    <property type="match status" value="1"/>
</dbReference>
<evidence type="ECO:0000256" key="4">
    <source>
        <dbReference type="ARBA" id="ARBA00022723"/>
    </source>
</evidence>
<dbReference type="GO" id="GO:0030288">
    <property type="term" value="C:outer membrane-bounded periplasmic space"/>
    <property type="evidence" value="ECO:0007669"/>
    <property type="project" value="TreeGrafter"/>
</dbReference>
<keyword evidence="7" id="KW-0106">Calcium</keyword>
<dbReference type="InterPro" id="IPR025997">
    <property type="entry name" value="SBP_2_dom"/>
</dbReference>
<evidence type="ECO:0000256" key="8">
    <source>
        <dbReference type="ARBA" id="ARBA00034323"/>
    </source>
</evidence>
<dbReference type="OrthoDB" id="9814427at2"/>
<keyword evidence="12" id="KW-1185">Reference proteome</keyword>
<keyword evidence="3" id="KW-0762">Sugar transport</keyword>
<name>A0A2I6SDF4_9CLOT</name>
<dbReference type="PANTHER" id="PTHR30036">
    <property type="entry name" value="D-XYLOSE-BINDING PERIPLASMIC PROTEIN"/>
    <property type="match status" value="1"/>
</dbReference>
<proteinExistence type="predicted"/>
<sequence>MNNFKKILTFIMILIIIVTLPIGVFANNIFTNSNFKKEKPVKIGVFLSDLENMYVSLVKQDLERMEKENKDKVKFIFFDAKGNKSLQNESIEKALTEEEEYDLFIINLITNNLSDIESTLIKIIKNNIPLILSPDLSKEIINFIKSYKRFVIVGADYKQAGAIEGEILVNEWNSNKEFIDKNNDNILQYIMLKGSIGSPLTYLKTKYSVLALNEAGIKTEELASANCEGMEDCAKLSIESLFLKYGNKIEAIIANNDDMAIGAVKALQEYGYNKGNKSETIPVVGINGIPVAKDLIEKGFMTGTVVLEPENFAKAIYSIGMNLASGIPALENTNYKFDDTGFTVHLDFKEYINETK</sequence>
<evidence type="ECO:0000256" key="3">
    <source>
        <dbReference type="ARBA" id="ARBA00022597"/>
    </source>
</evidence>
<dbReference type="Gene3D" id="3.40.50.2300">
    <property type="match status" value="2"/>
</dbReference>
<evidence type="ECO:0000256" key="1">
    <source>
        <dbReference type="ARBA" id="ARBA00004196"/>
    </source>
</evidence>
<keyword evidence="5" id="KW-0732">Signal</keyword>
<dbReference type="GO" id="GO:0030246">
    <property type="term" value="F:carbohydrate binding"/>
    <property type="evidence" value="ECO:0007669"/>
    <property type="project" value="InterPro"/>
</dbReference>
<comment type="subcellular location">
    <subcellularLocation>
        <location evidence="1">Cell envelope</location>
    </subcellularLocation>
</comment>
<dbReference type="InterPro" id="IPR050555">
    <property type="entry name" value="Bact_Solute-Bind_Prot2"/>
</dbReference>
<dbReference type="RefSeq" id="WP_105165901.1">
    <property type="nucleotide sequence ID" value="NZ_CP017253.2"/>
</dbReference>
<dbReference type="SUPFAM" id="SSF53822">
    <property type="entry name" value="Periplasmic binding protein-like I"/>
    <property type="match status" value="1"/>
</dbReference>
<evidence type="ECO:0000256" key="2">
    <source>
        <dbReference type="ARBA" id="ARBA00022448"/>
    </source>
</evidence>
<dbReference type="Proteomes" id="UP000094652">
    <property type="component" value="Chromosome"/>
</dbReference>
<gene>
    <name evidence="11" type="ORF">BGI42_06185</name>
</gene>
<reference evidence="12" key="1">
    <citation type="submission" date="2016-09" db="EMBL/GenBank/DDBJ databases">
        <title>Genomics of Clostridium taeniosporum, an organism which forms endospores with ribbon-like appendages.</title>
        <authorList>
            <person name="Walker J.R."/>
        </authorList>
    </citation>
    <scope>NUCLEOTIDE SEQUENCE [LARGE SCALE GENOMIC DNA]</scope>
    <source>
        <strain evidence="12">1/k</strain>
    </source>
</reference>
<keyword evidence="4" id="KW-0479">Metal-binding</keyword>
<feature type="domain" description="Periplasmic binding protein" evidence="10">
    <location>
        <begin position="43"/>
        <end position="326"/>
    </location>
</feature>
<evidence type="ECO:0000256" key="7">
    <source>
        <dbReference type="ARBA" id="ARBA00022837"/>
    </source>
</evidence>
<evidence type="ECO:0000256" key="5">
    <source>
        <dbReference type="ARBA" id="ARBA00022729"/>
    </source>
</evidence>
<dbReference type="InterPro" id="IPR028082">
    <property type="entry name" value="Peripla_BP_I"/>
</dbReference>
<dbReference type="CDD" id="cd01539">
    <property type="entry name" value="PBP1_GGBP"/>
    <property type="match status" value="1"/>
</dbReference>
<keyword evidence="6" id="KW-0574">Periplasm</keyword>
<evidence type="ECO:0000256" key="6">
    <source>
        <dbReference type="ARBA" id="ARBA00022764"/>
    </source>
</evidence>
<dbReference type="Pfam" id="PF13407">
    <property type="entry name" value="Peripla_BP_4"/>
    <property type="match status" value="1"/>
</dbReference>
<dbReference type="KEGG" id="ctae:BGI42_06185"/>
<dbReference type="EMBL" id="CP017253">
    <property type="protein sequence ID" value="AUO15609.1"/>
    <property type="molecule type" value="Genomic_DNA"/>
</dbReference>
<protein>
    <recommendedName>
        <fullName evidence="9">D-galactose/methyl-galactoside binding periplasmic protein MglB</fullName>
    </recommendedName>
</protein>